<proteinExistence type="predicted"/>
<accession>E1RBY0</accession>
<dbReference type="KEGG" id="ssm:Spirs_0725"/>
<dbReference type="PROSITE" id="PS50042">
    <property type="entry name" value="CNMP_BINDING_3"/>
    <property type="match status" value="1"/>
</dbReference>
<name>E1RBY0_SEDSS</name>
<protein>
    <submittedName>
        <fullName evidence="2">Transcriptional regulator, Crp/Fnr family</fullName>
    </submittedName>
</protein>
<dbReference type="InterPro" id="IPR000595">
    <property type="entry name" value="cNMP-bd_dom"/>
</dbReference>
<reference evidence="2 3" key="1">
    <citation type="journal article" date="2010" name="Stand. Genomic Sci.">
        <title>Complete genome sequence of Spirochaeta smaragdinae type strain (SEBR 4228).</title>
        <authorList>
            <person name="Mavromatis K."/>
            <person name="Yasawong M."/>
            <person name="Chertkov O."/>
            <person name="Lapidus A."/>
            <person name="Lucas S."/>
            <person name="Nolan M."/>
            <person name="Del Rio T.G."/>
            <person name="Tice H."/>
            <person name="Cheng J.F."/>
            <person name="Pitluck S."/>
            <person name="Liolios K."/>
            <person name="Ivanova N."/>
            <person name="Tapia R."/>
            <person name="Han C."/>
            <person name="Bruce D."/>
            <person name="Goodwin L."/>
            <person name="Pati A."/>
            <person name="Chen A."/>
            <person name="Palaniappan K."/>
            <person name="Land M."/>
            <person name="Hauser L."/>
            <person name="Chang Y.J."/>
            <person name="Jeffries C.D."/>
            <person name="Detter J.C."/>
            <person name="Rohde M."/>
            <person name="Brambilla E."/>
            <person name="Spring S."/>
            <person name="Goker M."/>
            <person name="Sikorski J."/>
            <person name="Woyke T."/>
            <person name="Bristow J."/>
            <person name="Eisen J.A."/>
            <person name="Markowitz V."/>
            <person name="Hugenholtz P."/>
            <person name="Klenk H.P."/>
            <person name="Kyrpides N.C."/>
        </authorList>
    </citation>
    <scope>NUCLEOTIDE SEQUENCE [LARGE SCALE GENOMIC DNA]</scope>
    <source>
        <strain evidence="3">DSM 11293 / JCM 15392 / SEBR 4228</strain>
    </source>
</reference>
<keyword evidence="3" id="KW-1185">Reference proteome</keyword>
<dbReference type="SUPFAM" id="SSF51206">
    <property type="entry name" value="cAMP-binding domain-like"/>
    <property type="match status" value="1"/>
</dbReference>
<dbReference type="Gene3D" id="2.60.120.10">
    <property type="entry name" value="Jelly Rolls"/>
    <property type="match status" value="1"/>
</dbReference>
<dbReference type="HOGENOM" id="CLU_075053_9_1_12"/>
<evidence type="ECO:0000259" key="1">
    <source>
        <dbReference type="PROSITE" id="PS50042"/>
    </source>
</evidence>
<dbReference type="Pfam" id="PF00027">
    <property type="entry name" value="cNMP_binding"/>
    <property type="match status" value="1"/>
</dbReference>
<organism evidence="2 3">
    <name type="scientific">Sediminispirochaeta smaragdinae (strain DSM 11293 / JCM 15392 / SEBR 4228)</name>
    <name type="common">Spirochaeta smaragdinae</name>
    <dbReference type="NCBI Taxonomy" id="573413"/>
    <lineage>
        <taxon>Bacteria</taxon>
        <taxon>Pseudomonadati</taxon>
        <taxon>Spirochaetota</taxon>
        <taxon>Spirochaetia</taxon>
        <taxon>Spirochaetales</taxon>
        <taxon>Spirochaetaceae</taxon>
        <taxon>Sediminispirochaeta</taxon>
    </lineage>
</organism>
<dbReference type="eggNOG" id="COG0664">
    <property type="taxonomic scope" value="Bacteria"/>
</dbReference>
<gene>
    <name evidence="2" type="ordered locus">Spirs_0725</name>
</gene>
<dbReference type="EMBL" id="CP002116">
    <property type="protein sequence ID" value="ADK79860.1"/>
    <property type="molecule type" value="Genomic_DNA"/>
</dbReference>
<dbReference type="Proteomes" id="UP000002318">
    <property type="component" value="Chromosome"/>
</dbReference>
<feature type="domain" description="Cyclic nucleotide-binding" evidence="1">
    <location>
        <begin position="15"/>
        <end position="118"/>
    </location>
</feature>
<dbReference type="STRING" id="573413.Spirs_0725"/>
<dbReference type="CDD" id="cd00038">
    <property type="entry name" value="CAP_ED"/>
    <property type="match status" value="1"/>
</dbReference>
<evidence type="ECO:0000313" key="3">
    <source>
        <dbReference type="Proteomes" id="UP000002318"/>
    </source>
</evidence>
<sequence>MTADIKAFLLEKLGKYADIPDEEMDMIIAKLRSKYIAKHDFFLQAGDSTSSLAFIYSGFFRVYCIDSSGNEKTLSFRRNGQFLSGYSPFLEKKEIWYSIQALEDAEIGYINFADYKKLEGGHPCWNELIKNYVTKLFIEKEQRERSLLLDDATTRYLRFLQDYPGYEERIPQYHIASYLGITAVSLSRIRAAIKKSGPPALE</sequence>
<dbReference type="InterPro" id="IPR014710">
    <property type="entry name" value="RmlC-like_jellyroll"/>
</dbReference>
<dbReference type="OrthoDB" id="368868at2"/>
<dbReference type="AlphaFoldDB" id="E1RBY0"/>
<dbReference type="InterPro" id="IPR018490">
    <property type="entry name" value="cNMP-bd_dom_sf"/>
</dbReference>
<dbReference type="RefSeq" id="WP_013253324.1">
    <property type="nucleotide sequence ID" value="NC_014364.1"/>
</dbReference>
<evidence type="ECO:0000313" key="2">
    <source>
        <dbReference type="EMBL" id="ADK79860.1"/>
    </source>
</evidence>